<protein>
    <submittedName>
        <fullName evidence="1">Uncharacterized protein</fullName>
    </submittedName>
</protein>
<organism evidence="1 2">
    <name type="scientific">Parascardovia denticolens DSM 10105 = JCM 12538</name>
    <dbReference type="NCBI Taxonomy" id="864564"/>
    <lineage>
        <taxon>Bacteria</taxon>
        <taxon>Bacillati</taxon>
        <taxon>Actinomycetota</taxon>
        <taxon>Actinomycetes</taxon>
        <taxon>Bifidobacteriales</taxon>
        <taxon>Bifidobacteriaceae</taxon>
        <taxon>Parascardovia</taxon>
    </lineage>
</organism>
<reference evidence="1 2" key="1">
    <citation type="submission" date="2010-12" db="EMBL/GenBank/DDBJ databases">
        <authorList>
            <person name="Muzny D."/>
            <person name="Qin X."/>
            <person name="Buhay C."/>
            <person name="Dugan-Rocha S."/>
            <person name="Ding Y."/>
            <person name="Chen G."/>
            <person name="Hawes A."/>
            <person name="Holder M."/>
            <person name="Jhangiani S."/>
            <person name="Johnson A."/>
            <person name="Khan Z."/>
            <person name="Li Z."/>
            <person name="Liu W."/>
            <person name="Liu X."/>
            <person name="Perez L."/>
            <person name="Shen H."/>
            <person name="Wang Q."/>
            <person name="Watt J."/>
            <person name="Xi L."/>
            <person name="Xin Y."/>
            <person name="Zhou J."/>
            <person name="Deng J."/>
            <person name="Jiang H."/>
            <person name="Liu Y."/>
            <person name="Qu J."/>
            <person name="Song X.-Z."/>
            <person name="Zhang L."/>
            <person name="Villasana D."/>
            <person name="Johnson A."/>
            <person name="Liu J."/>
            <person name="Liyanage D."/>
            <person name="Lorensuhewa L."/>
            <person name="Robinson T."/>
            <person name="Song A."/>
            <person name="Song B.-B."/>
            <person name="Dinh H."/>
            <person name="Thornton R."/>
            <person name="Coyle M."/>
            <person name="Francisco L."/>
            <person name="Jackson L."/>
            <person name="Javaid M."/>
            <person name="Korchina V."/>
            <person name="Kovar C."/>
            <person name="Mata R."/>
            <person name="Mathew T."/>
            <person name="Ngo R."/>
            <person name="Nguyen L."/>
            <person name="Nguyen N."/>
            <person name="Okwuonu G."/>
            <person name="Ongeri F."/>
            <person name="Pham C."/>
            <person name="Simmons D."/>
            <person name="Wilczek-Boney K."/>
            <person name="Hale W."/>
            <person name="Jakkamsetti A."/>
            <person name="Pham P."/>
            <person name="Ruth R."/>
            <person name="San Lucas F."/>
            <person name="Warren J."/>
            <person name="Zhang J."/>
            <person name="Zhao Z."/>
            <person name="Zhou C."/>
            <person name="Zhu D."/>
            <person name="Lee S."/>
            <person name="Bess C."/>
            <person name="Blankenburg K."/>
            <person name="Forbes L."/>
            <person name="Fu Q."/>
            <person name="Gubbala S."/>
            <person name="Hirani K."/>
            <person name="Jayaseelan J.C."/>
            <person name="Lara F."/>
            <person name="Munidasa M."/>
            <person name="Palculict T."/>
            <person name="Patil S."/>
            <person name="Pu L.-L."/>
            <person name="Saada N."/>
            <person name="Tang L."/>
            <person name="Weissenberger G."/>
            <person name="Zhu Y."/>
            <person name="Hemphill L."/>
            <person name="Shang Y."/>
            <person name="Youmans B."/>
            <person name="Ayvaz T."/>
            <person name="Ross M."/>
            <person name="Santibanez J."/>
            <person name="Aqrawi P."/>
            <person name="Gross S."/>
            <person name="Joshi V."/>
            <person name="Fowler G."/>
            <person name="Nazareth L."/>
            <person name="Reid J."/>
            <person name="Worley K."/>
            <person name="Petrosino J."/>
            <person name="Highlander S."/>
            <person name="Gibbs R."/>
        </authorList>
    </citation>
    <scope>NUCLEOTIDE SEQUENCE [LARGE SCALE GENOMIC DNA]</scope>
    <source>
        <strain evidence="1 2">DSM 10105</strain>
    </source>
</reference>
<accession>E6JZ42</accession>
<name>E6JZ42_PARDN</name>
<dbReference type="AlphaFoldDB" id="E6JZ42"/>
<dbReference type="EMBL" id="AEON01000001">
    <property type="protein sequence ID" value="EFT83932.1"/>
    <property type="molecule type" value="Genomic_DNA"/>
</dbReference>
<keyword evidence="2" id="KW-1185">Reference proteome</keyword>
<dbReference type="HOGENOM" id="CLU_3255222_0_0_11"/>
<evidence type="ECO:0000313" key="2">
    <source>
        <dbReference type="Proteomes" id="UP000004946"/>
    </source>
</evidence>
<proteinExistence type="predicted"/>
<comment type="caution">
    <text evidence="1">The sequence shown here is derived from an EMBL/GenBank/DDBJ whole genome shotgun (WGS) entry which is preliminary data.</text>
</comment>
<sequence>MRSKNDAILDELYHDSAARFLTFRMNRVFQRNQEIPSDNEIP</sequence>
<gene>
    <name evidence="1" type="ORF">HMPREF0620_0937</name>
</gene>
<evidence type="ECO:0000313" key="1">
    <source>
        <dbReference type="EMBL" id="EFT83932.1"/>
    </source>
</evidence>
<dbReference type="Proteomes" id="UP000004946">
    <property type="component" value="Chromosome"/>
</dbReference>